<reference evidence="11 12" key="2">
    <citation type="journal article" date="2023" name="Mol. Biol. Evol.">
        <title>Genomics of Secondarily Temperate Adaptation in the Only Non-Antarctic Icefish.</title>
        <authorList>
            <person name="Rivera-Colon A.G."/>
            <person name="Rayamajhi N."/>
            <person name="Minhas B.F."/>
            <person name="Madrigal G."/>
            <person name="Bilyk K.T."/>
            <person name="Yoon V."/>
            <person name="Hune M."/>
            <person name="Gregory S."/>
            <person name="Cheng C.H.C."/>
            <person name="Catchen J.M."/>
        </authorList>
    </citation>
    <scope>NUCLEOTIDE SEQUENCE [LARGE SCALE GENOMIC DNA]</scope>
    <source>
        <strain evidence="11">JMC-PN-2008</strain>
    </source>
</reference>
<keyword evidence="4" id="KW-0378">Hydrolase</keyword>
<dbReference type="Gene3D" id="3.20.20.190">
    <property type="entry name" value="Phosphatidylinositol (PI) phosphodiesterase"/>
    <property type="match status" value="1"/>
</dbReference>
<reference evidence="11 12" key="1">
    <citation type="journal article" date="2023" name="Genes (Basel)">
        <title>Chromosome-Level Genome Assembly and Circadian Gene Repertoire of the Patagonia Blennie Eleginops maclovinus-The Closest Ancestral Proxy of Antarctic Cryonotothenioids.</title>
        <authorList>
            <person name="Cheng C.C."/>
            <person name="Rivera-Colon A.G."/>
            <person name="Minhas B.F."/>
            <person name="Wilson L."/>
            <person name="Rayamajhi N."/>
            <person name="Vargas-Chacoff L."/>
            <person name="Catchen J.M."/>
        </authorList>
    </citation>
    <scope>NUCLEOTIDE SEQUENCE [LARGE SCALE GENOMIC DNA]</scope>
    <source>
        <strain evidence="11">JMC-PN-2008</strain>
    </source>
</reference>
<evidence type="ECO:0000256" key="1">
    <source>
        <dbReference type="ARBA" id="ARBA00004141"/>
    </source>
</evidence>
<accession>A0AAN7XYD5</accession>
<evidence type="ECO:0000313" key="12">
    <source>
        <dbReference type="Proteomes" id="UP001346869"/>
    </source>
</evidence>
<dbReference type="GO" id="GO:0006629">
    <property type="term" value="P:lipid metabolic process"/>
    <property type="evidence" value="ECO:0007669"/>
    <property type="project" value="InterPro"/>
</dbReference>
<dbReference type="GO" id="GO:0016020">
    <property type="term" value="C:membrane"/>
    <property type="evidence" value="ECO:0007669"/>
    <property type="project" value="UniProtKB-SubCell"/>
</dbReference>
<dbReference type="Pfam" id="PF03009">
    <property type="entry name" value="GDPD"/>
    <property type="match status" value="1"/>
</dbReference>
<dbReference type="InterPro" id="IPR030395">
    <property type="entry name" value="GP_PDE_dom"/>
</dbReference>
<evidence type="ECO:0000256" key="3">
    <source>
        <dbReference type="ARBA" id="ARBA00022692"/>
    </source>
</evidence>
<feature type="transmembrane region" description="Helical" evidence="9">
    <location>
        <begin position="579"/>
        <end position="597"/>
    </location>
</feature>
<feature type="transmembrane region" description="Helical" evidence="9">
    <location>
        <begin position="881"/>
        <end position="903"/>
    </location>
</feature>
<protein>
    <recommendedName>
        <fullName evidence="10">GP-PDE domain-containing protein</fullName>
    </recommendedName>
</protein>
<comment type="caution">
    <text evidence="11">The sequence shown here is derived from an EMBL/GenBank/DDBJ whole genome shotgun (WGS) entry which is preliminary data.</text>
</comment>
<keyword evidence="5 9" id="KW-1133">Transmembrane helix</keyword>
<dbReference type="InterPro" id="IPR017946">
    <property type="entry name" value="PLC-like_Pdiesterase_TIM-brl"/>
</dbReference>
<comment type="similarity">
    <text evidence="2">Belongs to the glycerophosphoryl diester phosphodiesterase family.</text>
</comment>
<dbReference type="AlphaFoldDB" id="A0AAN7XYD5"/>
<keyword evidence="12" id="KW-1185">Reference proteome</keyword>
<evidence type="ECO:0000256" key="6">
    <source>
        <dbReference type="ARBA" id="ARBA00023136"/>
    </source>
</evidence>
<comment type="subcellular location">
    <subcellularLocation>
        <location evidence="1">Membrane</location>
        <topology evidence="1">Multi-pass membrane protein</topology>
    </subcellularLocation>
</comment>
<feature type="region of interest" description="Disordered" evidence="8">
    <location>
        <begin position="942"/>
        <end position="962"/>
    </location>
</feature>
<evidence type="ECO:0000259" key="10">
    <source>
        <dbReference type="PROSITE" id="PS51704"/>
    </source>
</evidence>
<sequence>MAKKFQLVDTFERRTPTTPTETNWKLCLVCQEETSESLVCPVLSKRRDPGSGYTTMAANLVKLDELGKLPRTVQLQRLDEGQGVEATMVAHQAKWHKTCMLKYNNTMLRRAEKRLIASSSAFGSTDNVPGKRARTHSSEATTSDTSCFFCGKSGTETLHEVATFQVDTRVRKCAAQVGDNELMARLSMGDMVALEAKYHSKCLLALYYRAKTTVEAEQKTDHEGVMSRIVLAELVLYIEETHLEEGTAPVFRLADLAKLYTTRMEQLGVALCKKVNSTRLKERLLAQLPGLRSQSKGRDVLLAFDEDIGEALGKACEQDCDTEAVHLARAAQIVRRYMFEDTGRFRGSFPGGCQEDSVPNVLVAMCLPVTRLKLGKLKVVRRQLLQRYEHQPFVSCLAGLYGCQWRRYQRARAQPGECCCSKVECGSFGLLILTFFLSFLFLYFWSEAQNDYFDFDWFNFGTLGFWFPWSLVLLVIAAALFTYIALLLVLAVCLLSEGQRLYLHWSHKTGIVVALVFSVTATAILSDLWSKEWKTLLLSLQVTAPFLHVAAVSLMAILSWPIALHFFRMNKKVRQVAALALYLSVLFPLYLVPLGMYSPCIKEAGTLGPTPTLIGHRGAPMLAPENTMMSFEKAVEAGGEGLETDVTISYDGVPFLMHDSTLKRTTNIAEVFQNRTHLDASMFTWAELQQLNAGSWFLLRDPFGTVSSLSELDCSRAQNQSIPSLAQFLEVAARSGRLVLFDLHRPPYGHPFHQSYINTTLQVVQAHINSSKVLWLPSEDREQVHAVDPELQQTSGEKASIHELTVGHITRLNLHYSTMSQQQFSKYQSVNISTNLYVISQPWLYTLAWCAGAQSVTTNSIHILSSITKPLFLMTQEEYSLMWILTDAVSALLITAVFIFHWWRERGLPWSGGRQTHENGPYSKFRTELSDVWSISSVSVRPDLRSAPSSPSNPHLPTITEE</sequence>
<keyword evidence="6 9" id="KW-0472">Membrane</keyword>
<name>A0AAN7XYD5_ELEMC</name>
<feature type="transmembrane region" description="Helical" evidence="9">
    <location>
        <begin position="507"/>
        <end position="526"/>
    </location>
</feature>
<dbReference type="PROSITE" id="PS51704">
    <property type="entry name" value="GP_PDE"/>
    <property type="match status" value="1"/>
</dbReference>
<dbReference type="EMBL" id="JAUZQC010000007">
    <property type="protein sequence ID" value="KAK5869199.1"/>
    <property type="molecule type" value="Genomic_DNA"/>
</dbReference>
<evidence type="ECO:0000256" key="2">
    <source>
        <dbReference type="ARBA" id="ARBA00007277"/>
    </source>
</evidence>
<organism evidence="11 12">
    <name type="scientific">Eleginops maclovinus</name>
    <name type="common">Patagonian blennie</name>
    <name type="synonym">Eleginus maclovinus</name>
    <dbReference type="NCBI Taxonomy" id="56733"/>
    <lineage>
        <taxon>Eukaryota</taxon>
        <taxon>Metazoa</taxon>
        <taxon>Chordata</taxon>
        <taxon>Craniata</taxon>
        <taxon>Vertebrata</taxon>
        <taxon>Euteleostomi</taxon>
        <taxon>Actinopterygii</taxon>
        <taxon>Neopterygii</taxon>
        <taxon>Teleostei</taxon>
        <taxon>Neoteleostei</taxon>
        <taxon>Acanthomorphata</taxon>
        <taxon>Eupercaria</taxon>
        <taxon>Perciformes</taxon>
        <taxon>Notothenioidei</taxon>
        <taxon>Eleginopidae</taxon>
        <taxon>Eleginops</taxon>
    </lineage>
</organism>
<evidence type="ECO:0000256" key="7">
    <source>
        <dbReference type="ARBA" id="ARBA00023180"/>
    </source>
</evidence>
<evidence type="ECO:0000256" key="9">
    <source>
        <dbReference type="SAM" id="Phobius"/>
    </source>
</evidence>
<dbReference type="GO" id="GO:0008889">
    <property type="term" value="F:glycerophosphodiester phosphodiesterase activity"/>
    <property type="evidence" value="ECO:0007669"/>
    <property type="project" value="TreeGrafter"/>
</dbReference>
<dbReference type="Proteomes" id="UP001346869">
    <property type="component" value="Unassembled WGS sequence"/>
</dbReference>
<evidence type="ECO:0000256" key="5">
    <source>
        <dbReference type="ARBA" id="ARBA00022989"/>
    </source>
</evidence>
<dbReference type="SUPFAM" id="SSF51695">
    <property type="entry name" value="PLC-like phosphodiesterases"/>
    <property type="match status" value="1"/>
</dbReference>
<proteinExistence type="inferred from homology"/>
<feature type="domain" description="GP-PDE" evidence="10">
    <location>
        <begin position="611"/>
        <end position="868"/>
    </location>
</feature>
<keyword evidence="7" id="KW-0325">Glycoprotein</keyword>
<feature type="transmembrane region" description="Helical" evidence="9">
    <location>
        <begin position="428"/>
        <end position="446"/>
    </location>
</feature>
<evidence type="ECO:0000256" key="8">
    <source>
        <dbReference type="SAM" id="MobiDB-lite"/>
    </source>
</evidence>
<keyword evidence="3 9" id="KW-0812">Transmembrane</keyword>
<feature type="transmembrane region" description="Helical" evidence="9">
    <location>
        <begin position="466"/>
        <end position="495"/>
    </location>
</feature>
<gene>
    <name evidence="11" type="ORF">PBY51_010147</name>
</gene>
<dbReference type="PANTHER" id="PTHR23344">
    <property type="entry name" value="GLYCEROPHOSPHORYL DIESTER PHOSPHODIESTERASE"/>
    <property type="match status" value="1"/>
</dbReference>
<dbReference type="PANTHER" id="PTHR23344:SF13">
    <property type="entry name" value="GLYCEROPHOSPHODIESTER PHOSPHODIESTERASE DOMAIN-CONTAINING PROTEIN 4"/>
    <property type="match status" value="1"/>
</dbReference>
<dbReference type="CDD" id="cd08574">
    <property type="entry name" value="GDPD_GDE_2_3_6"/>
    <property type="match status" value="1"/>
</dbReference>
<evidence type="ECO:0000256" key="4">
    <source>
        <dbReference type="ARBA" id="ARBA00022801"/>
    </source>
</evidence>
<feature type="transmembrane region" description="Helical" evidence="9">
    <location>
        <begin position="546"/>
        <end position="567"/>
    </location>
</feature>
<evidence type="ECO:0000313" key="11">
    <source>
        <dbReference type="EMBL" id="KAK5869199.1"/>
    </source>
</evidence>